<feature type="repeat" description="WD" evidence="5">
    <location>
        <begin position="25"/>
        <end position="61"/>
    </location>
</feature>
<proteinExistence type="predicted"/>
<evidence type="ECO:0000256" key="3">
    <source>
        <dbReference type="ARBA" id="ARBA00022737"/>
    </source>
</evidence>
<evidence type="ECO:0000256" key="2">
    <source>
        <dbReference type="ARBA" id="ARBA00022574"/>
    </source>
</evidence>
<reference evidence="7" key="1">
    <citation type="submission" date="2022-11" db="UniProtKB">
        <authorList>
            <consortium name="WormBaseParasite"/>
        </authorList>
    </citation>
    <scope>IDENTIFICATION</scope>
</reference>
<dbReference type="OMA" id="KLWCGKT"/>
<sequence>MVSGSDDFTMFLWEPSLDKKPLARMTGHQQLVNQVVFSPDGRLLASASFDKSVKLWCGKTG</sequence>
<dbReference type="PROSITE" id="PS50082">
    <property type="entry name" value="WD_REPEATS_2"/>
    <property type="match status" value="1"/>
</dbReference>
<dbReference type="SUPFAM" id="SSF50978">
    <property type="entry name" value="WD40 repeat-like"/>
    <property type="match status" value="1"/>
</dbReference>
<keyword evidence="2 5" id="KW-0853">WD repeat</keyword>
<keyword evidence="6" id="KW-1185">Reference proteome</keyword>
<dbReference type="Pfam" id="PF00400">
    <property type="entry name" value="WD40"/>
    <property type="match status" value="1"/>
</dbReference>
<accession>A0A915JEK5</accession>
<dbReference type="Gene3D" id="2.130.10.10">
    <property type="entry name" value="YVTN repeat-like/Quinoprotein amine dehydrogenase"/>
    <property type="match status" value="1"/>
</dbReference>
<evidence type="ECO:0000256" key="4">
    <source>
        <dbReference type="ARBA" id="ARBA00023242"/>
    </source>
</evidence>
<dbReference type="GO" id="GO:0007219">
    <property type="term" value="P:Notch signaling pathway"/>
    <property type="evidence" value="ECO:0007669"/>
    <property type="project" value="TreeGrafter"/>
</dbReference>
<evidence type="ECO:0000256" key="5">
    <source>
        <dbReference type="PROSITE-ProRule" id="PRU00221"/>
    </source>
</evidence>
<dbReference type="WBParaSite" id="nRc.2.0.1.t24245-RA">
    <property type="protein sequence ID" value="nRc.2.0.1.t24245-RA"/>
    <property type="gene ID" value="nRc.2.0.1.g24245"/>
</dbReference>
<dbReference type="InterPro" id="IPR015943">
    <property type="entry name" value="WD40/YVTN_repeat-like_dom_sf"/>
</dbReference>
<dbReference type="InterPro" id="IPR001680">
    <property type="entry name" value="WD40_rpt"/>
</dbReference>
<keyword evidence="4" id="KW-0539">Nucleus</keyword>
<comment type="subcellular location">
    <subcellularLocation>
        <location evidence="1">Nucleus</location>
    </subcellularLocation>
</comment>
<evidence type="ECO:0000256" key="1">
    <source>
        <dbReference type="ARBA" id="ARBA00004123"/>
    </source>
</evidence>
<dbReference type="PROSITE" id="PS50294">
    <property type="entry name" value="WD_REPEATS_REGION"/>
    <property type="match status" value="1"/>
</dbReference>
<dbReference type="GO" id="GO:0005730">
    <property type="term" value="C:nucleolus"/>
    <property type="evidence" value="ECO:0007669"/>
    <property type="project" value="TreeGrafter"/>
</dbReference>
<dbReference type="PANTHER" id="PTHR19848:SF0">
    <property type="entry name" value="NOTCHLESS PROTEIN HOMOLOG 1"/>
    <property type="match status" value="1"/>
</dbReference>
<evidence type="ECO:0000313" key="7">
    <source>
        <dbReference type="WBParaSite" id="nRc.2.0.1.t24245-RA"/>
    </source>
</evidence>
<organism evidence="6 7">
    <name type="scientific">Romanomermis culicivorax</name>
    <name type="common">Nematode worm</name>
    <dbReference type="NCBI Taxonomy" id="13658"/>
    <lineage>
        <taxon>Eukaryota</taxon>
        <taxon>Metazoa</taxon>
        <taxon>Ecdysozoa</taxon>
        <taxon>Nematoda</taxon>
        <taxon>Enoplea</taxon>
        <taxon>Dorylaimia</taxon>
        <taxon>Mermithida</taxon>
        <taxon>Mermithoidea</taxon>
        <taxon>Mermithidae</taxon>
        <taxon>Romanomermis</taxon>
    </lineage>
</organism>
<dbReference type="PANTHER" id="PTHR19848">
    <property type="entry name" value="WD40 REPEAT PROTEIN"/>
    <property type="match status" value="1"/>
</dbReference>
<protein>
    <submittedName>
        <fullName evidence="7">Uncharacterized protein</fullName>
    </submittedName>
</protein>
<dbReference type="Proteomes" id="UP000887565">
    <property type="component" value="Unplaced"/>
</dbReference>
<dbReference type="InterPro" id="IPR036322">
    <property type="entry name" value="WD40_repeat_dom_sf"/>
</dbReference>
<dbReference type="GO" id="GO:0000027">
    <property type="term" value="P:ribosomal large subunit assembly"/>
    <property type="evidence" value="ECO:0007669"/>
    <property type="project" value="TreeGrafter"/>
</dbReference>
<dbReference type="SMART" id="SM00320">
    <property type="entry name" value="WD40"/>
    <property type="match status" value="1"/>
</dbReference>
<evidence type="ECO:0000313" key="6">
    <source>
        <dbReference type="Proteomes" id="UP000887565"/>
    </source>
</evidence>
<dbReference type="AlphaFoldDB" id="A0A915JEK5"/>
<name>A0A915JEK5_ROMCU</name>
<keyword evidence="3" id="KW-0677">Repeat</keyword>